<organism evidence="1 2">
    <name type="scientific">Clonorchis sinensis</name>
    <name type="common">Chinese liver fluke</name>
    <dbReference type="NCBI Taxonomy" id="79923"/>
    <lineage>
        <taxon>Eukaryota</taxon>
        <taxon>Metazoa</taxon>
        <taxon>Spiralia</taxon>
        <taxon>Lophotrochozoa</taxon>
        <taxon>Platyhelminthes</taxon>
        <taxon>Trematoda</taxon>
        <taxon>Digenea</taxon>
        <taxon>Opisthorchiida</taxon>
        <taxon>Opisthorchiata</taxon>
        <taxon>Opisthorchiidae</taxon>
        <taxon>Clonorchis</taxon>
    </lineage>
</organism>
<accession>G7YUT5</accession>
<dbReference type="Proteomes" id="UP000008909">
    <property type="component" value="Unassembled WGS sequence"/>
</dbReference>
<sequence>MIDAPVLLEEWGAHERTMAQRTMATLPLDQTTTRGFHPLCMLPDLQDGKPSSHKCGLCILQVHSKKALLKAECRARFAHYPIYSQGDQIWGSREELRKSNTAEGRIICNRFFCAYFMSYKLGNDKKPVAFFDPCSSQPLFDKSFALGFSTNSTKKIA</sequence>
<dbReference type="AlphaFoldDB" id="G7YUT5"/>
<protein>
    <submittedName>
        <fullName evidence="1">Uncharacterized protein</fullName>
    </submittedName>
</protein>
<evidence type="ECO:0000313" key="1">
    <source>
        <dbReference type="EMBL" id="GAA56715.1"/>
    </source>
</evidence>
<gene>
    <name evidence="1" type="ORF">CLF_111405</name>
</gene>
<keyword evidence="2" id="KW-1185">Reference proteome</keyword>
<evidence type="ECO:0000313" key="2">
    <source>
        <dbReference type="Proteomes" id="UP000008909"/>
    </source>
</evidence>
<name>G7YUT5_CLOSI</name>
<reference evidence="1" key="1">
    <citation type="journal article" date="2011" name="Genome Biol.">
        <title>The draft genome of the carcinogenic human liver fluke Clonorchis sinensis.</title>
        <authorList>
            <person name="Wang X."/>
            <person name="Chen W."/>
            <person name="Huang Y."/>
            <person name="Sun J."/>
            <person name="Men J."/>
            <person name="Liu H."/>
            <person name="Luo F."/>
            <person name="Guo L."/>
            <person name="Lv X."/>
            <person name="Deng C."/>
            <person name="Zhou C."/>
            <person name="Fan Y."/>
            <person name="Li X."/>
            <person name="Huang L."/>
            <person name="Hu Y."/>
            <person name="Liang C."/>
            <person name="Hu X."/>
            <person name="Xu J."/>
            <person name="Yu X."/>
        </authorList>
    </citation>
    <scope>NUCLEOTIDE SEQUENCE [LARGE SCALE GENOMIC DNA]</scope>
    <source>
        <strain evidence="1">Henan</strain>
    </source>
</reference>
<proteinExistence type="predicted"/>
<reference key="2">
    <citation type="submission" date="2011-10" db="EMBL/GenBank/DDBJ databases">
        <title>The genome and transcriptome sequence of Clonorchis sinensis provide insights into the carcinogenic liver fluke.</title>
        <authorList>
            <person name="Wang X."/>
            <person name="Huang Y."/>
            <person name="Chen W."/>
            <person name="Liu H."/>
            <person name="Guo L."/>
            <person name="Chen Y."/>
            <person name="Luo F."/>
            <person name="Zhou W."/>
            <person name="Sun J."/>
            <person name="Mao Q."/>
            <person name="Liang P."/>
            <person name="Zhou C."/>
            <person name="Tian Y."/>
            <person name="Men J."/>
            <person name="Lv X."/>
            <person name="Huang L."/>
            <person name="Zhou J."/>
            <person name="Hu Y."/>
            <person name="Li R."/>
            <person name="Zhang F."/>
            <person name="Lei H."/>
            <person name="Li X."/>
            <person name="Hu X."/>
            <person name="Liang C."/>
            <person name="Xu J."/>
            <person name="Wu Z."/>
            <person name="Yu X."/>
        </authorList>
    </citation>
    <scope>NUCLEOTIDE SEQUENCE</scope>
    <source>
        <strain>Henan</strain>
    </source>
</reference>
<dbReference type="EMBL" id="DF144350">
    <property type="protein sequence ID" value="GAA56715.1"/>
    <property type="molecule type" value="Genomic_DNA"/>
</dbReference>